<dbReference type="InterPro" id="IPR050487">
    <property type="entry name" value="FtsQ_DivIB"/>
</dbReference>
<proteinExistence type="predicted"/>
<dbReference type="OrthoDB" id="9790760at2"/>
<evidence type="ECO:0000256" key="4">
    <source>
        <dbReference type="ARBA" id="ARBA00022989"/>
    </source>
</evidence>
<organism evidence="8 9">
    <name type="scientific">Ornithinimicrobium avium</name>
    <dbReference type="NCBI Taxonomy" id="2283195"/>
    <lineage>
        <taxon>Bacteria</taxon>
        <taxon>Bacillati</taxon>
        <taxon>Actinomycetota</taxon>
        <taxon>Actinomycetes</taxon>
        <taxon>Micrococcales</taxon>
        <taxon>Ornithinimicrobiaceae</taxon>
        <taxon>Ornithinimicrobium</taxon>
    </lineage>
</organism>
<dbReference type="Proteomes" id="UP000253790">
    <property type="component" value="Chromosome"/>
</dbReference>
<keyword evidence="3 6" id="KW-0812">Transmembrane</keyword>
<accession>A0A345NKU9</accession>
<dbReference type="PANTHER" id="PTHR37820">
    <property type="entry name" value="CELL DIVISION PROTEIN DIVIB"/>
    <property type="match status" value="1"/>
</dbReference>
<dbReference type="AlphaFoldDB" id="A0A345NKU9"/>
<feature type="transmembrane region" description="Helical" evidence="6">
    <location>
        <begin position="36"/>
        <end position="62"/>
    </location>
</feature>
<evidence type="ECO:0000256" key="5">
    <source>
        <dbReference type="ARBA" id="ARBA00023306"/>
    </source>
</evidence>
<reference evidence="8 9" key="1">
    <citation type="submission" date="2018-07" db="EMBL/GenBank/DDBJ databases">
        <title>Complete genome sequencing of Ornithinimicrobium sp. AMA3305.</title>
        <authorList>
            <person name="Bae J.-W."/>
        </authorList>
    </citation>
    <scope>NUCLEOTIDE SEQUENCE [LARGE SCALE GENOMIC DNA]</scope>
    <source>
        <strain evidence="8 9">AMA3305</strain>
    </source>
</reference>
<gene>
    <name evidence="8" type="ORF">DV701_05555</name>
</gene>
<keyword evidence="6" id="KW-0472">Membrane</keyword>
<keyword evidence="9" id="KW-1185">Reference proteome</keyword>
<dbReference type="GO" id="GO:0051301">
    <property type="term" value="P:cell division"/>
    <property type="evidence" value="ECO:0007669"/>
    <property type="project" value="UniProtKB-KW"/>
</dbReference>
<evidence type="ECO:0000259" key="7">
    <source>
        <dbReference type="Pfam" id="PF08478"/>
    </source>
</evidence>
<sequence length="270" mass="29474">MSVDTQERGTGLVERWRDRRDVSRPPRRPGAWRRAVLLWGVLVTLLAAGLVFLFFFSAAFVVQDVQVEGAKGELADSVVFEADIPQGRPLARVSETRLAERVLEGEKRVRSVSLDRRWPSTIVYEVQLREPALALRGGGTTWLADAGGVVYDSVEKASHNLPAVTVAEKPQDVSTGTVLGLVELWRLRPDPAELEGEISTPRLGSNGDVTIRIDQLTIRWGPPVEAEKKWKVVQALVGQDAIDPQGEIPQTIDVSIPGTPVVTGIPPAQG</sequence>
<keyword evidence="5" id="KW-0131">Cell cycle</keyword>
<dbReference type="GO" id="GO:0005886">
    <property type="term" value="C:plasma membrane"/>
    <property type="evidence" value="ECO:0007669"/>
    <property type="project" value="TreeGrafter"/>
</dbReference>
<evidence type="ECO:0000313" key="9">
    <source>
        <dbReference type="Proteomes" id="UP000253790"/>
    </source>
</evidence>
<evidence type="ECO:0000256" key="3">
    <source>
        <dbReference type="ARBA" id="ARBA00022692"/>
    </source>
</evidence>
<feature type="domain" description="POTRA" evidence="7">
    <location>
        <begin position="62"/>
        <end position="126"/>
    </location>
</feature>
<keyword evidence="2" id="KW-0132">Cell division</keyword>
<evidence type="ECO:0000313" key="8">
    <source>
        <dbReference type="EMBL" id="AXH95657.1"/>
    </source>
</evidence>
<dbReference type="RefSeq" id="WP_114927422.1">
    <property type="nucleotide sequence ID" value="NZ_CP031229.1"/>
</dbReference>
<protein>
    <recommendedName>
        <fullName evidence="7">POTRA domain-containing protein</fullName>
    </recommendedName>
</protein>
<keyword evidence="4 6" id="KW-1133">Transmembrane helix</keyword>
<dbReference type="InterPro" id="IPR013685">
    <property type="entry name" value="POTRA_FtsQ_type"/>
</dbReference>
<dbReference type="Pfam" id="PF08478">
    <property type="entry name" value="POTRA_1"/>
    <property type="match status" value="1"/>
</dbReference>
<keyword evidence="1" id="KW-1003">Cell membrane</keyword>
<dbReference type="EMBL" id="CP031229">
    <property type="protein sequence ID" value="AXH95657.1"/>
    <property type="molecule type" value="Genomic_DNA"/>
</dbReference>
<dbReference type="PANTHER" id="PTHR37820:SF1">
    <property type="entry name" value="CELL DIVISION PROTEIN FTSQ"/>
    <property type="match status" value="1"/>
</dbReference>
<evidence type="ECO:0000256" key="2">
    <source>
        <dbReference type="ARBA" id="ARBA00022618"/>
    </source>
</evidence>
<name>A0A345NKU9_9MICO</name>
<evidence type="ECO:0000256" key="1">
    <source>
        <dbReference type="ARBA" id="ARBA00022475"/>
    </source>
</evidence>
<dbReference type="KEGG" id="orn:DV701_05555"/>
<evidence type="ECO:0000256" key="6">
    <source>
        <dbReference type="SAM" id="Phobius"/>
    </source>
</evidence>